<dbReference type="Gene3D" id="4.10.860.10">
    <property type="entry name" value="UVR domain"/>
    <property type="match status" value="1"/>
</dbReference>
<feature type="domain" description="Clp R" evidence="9">
    <location>
        <begin position="3"/>
        <end position="144"/>
    </location>
</feature>
<dbReference type="CDD" id="cd19499">
    <property type="entry name" value="RecA-like_ClpB_Hsp104-like"/>
    <property type="match status" value="1"/>
</dbReference>
<evidence type="ECO:0000259" key="8">
    <source>
        <dbReference type="PROSITE" id="PS50151"/>
    </source>
</evidence>
<dbReference type="InterPro" id="IPR001943">
    <property type="entry name" value="UVR_dom"/>
</dbReference>
<dbReference type="CDD" id="cd00009">
    <property type="entry name" value="AAA"/>
    <property type="match status" value="1"/>
</dbReference>
<dbReference type="PROSITE" id="PS50151">
    <property type="entry name" value="UVR"/>
    <property type="match status" value="1"/>
</dbReference>
<reference evidence="11" key="1">
    <citation type="submission" date="2015-04" db="EMBL/GenBank/DDBJ databases">
        <authorList>
            <person name="Schardt J."/>
            <person name="Mueller-Herbst S."/>
            <person name="Scherer S."/>
            <person name="Huptas C."/>
        </authorList>
    </citation>
    <scope>NUCLEOTIDE SEQUENCE [LARGE SCALE GENOMIC DNA]</scope>
    <source>
        <strain evidence="11">Kiel-L1</strain>
    </source>
</reference>
<dbReference type="SUPFAM" id="SSF52540">
    <property type="entry name" value="P-loop containing nucleoside triphosphate hydrolases"/>
    <property type="match status" value="2"/>
</dbReference>
<keyword evidence="1 5" id="KW-0677">Repeat</keyword>
<evidence type="ECO:0000259" key="9">
    <source>
        <dbReference type="PROSITE" id="PS51903"/>
    </source>
</evidence>
<dbReference type="GO" id="GO:0016887">
    <property type="term" value="F:ATP hydrolysis activity"/>
    <property type="evidence" value="ECO:0007669"/>
    <property type="project" value="InterPro"/>
</dbReference>
<dbReference type="GO" id="GO:0005524">
    <property type="term" value="F:ATP binding"/>
    <property type="evidence" value="ECO:0007669"/>
    <property type="project" value="UniProtKB-KW"/>
</dbReference>
<dbReference type="InterPro" id="IPR019489">
    <property type="entry name" value="Clp_ATPase_C"/>
</dbReference>
<dbReference type="InterPro" id="IPR004176">
    <property type="entry name" value="Clp_R_N"/>
</dbReference>
<dbReference type="FunFam" id="1.10.8.60:FF:000017">
    <property type="entry name" value="ATP-dependent chaperone ClpB"/>
    <property type="match status" value="1"/>
</dbReference>
<dbReference type="RefSeq" id="WP_115754089.1">
    <property type="nucleotide sequence ID" value="NZ_LARY01000005.1"/>
</dbReference>
<dbReference type="Proteomes" id="UP000257055">
    <property type="component" value="Unassembled WGS sequence"/>
</dbReference>
<gene>
    <name evidence="10" type="ORF">UR08_12835</name>
</gene>
<dbReference type="GO" id="GO:0006508">
    <property type="term" value="P:proteolysis"/>
    <property type="evidence" value="ECO:0007669"/>
    <property type="project" value="UniProtKB-KW"/>
</dbReference>
<dbReference type="Pfam" id="PF02861">
    <property type="entry name" value="Clp_N"/>
    <property type="match status" value="1"/>
</dbReference>
<keyword evidence="11" id="KW-1185">Reference proteome</keyword>
<protein>
    <submittedName>
        <fullName evidence="10">Clp protease ClpX</fullName>
    </submittedName>
</protein>
<evidence type="ECO:0000256" key="1">
    <source>
        <dbReference type="ARBA" id="ARBA00022737"/>
    </source>
</evidence>
<dbReference type="InterPro" id="IPR001270">
    <property type="entry name" value="ClpA/B"/>
</dbReference>
<dbReference type="Pfam" id="PF00004">
    <property type="entry name" value="AAA"/>
    <property type="match status" value="1"/>
</dbReference>
<dbReference type="PROSITE" id="PS51903">
    <property type="entry name" value="CLP_R"/>
    <property type="match status" value="1"/>
</dbReference>
<dbReference type="Pfam" id="PF10431">
    <property type="entry name" value="ClpB_D2-small"/>
    <property type="match status" value="1"/>
</dbReference>
<dbReference type="SMART" id="SM00382">
    <property type="entry name" value="AAA"/>
    <property type="match status" value="2"/>
</dbReference>
<dbReference type="InterPro" id="IPR018368">
    <property type="entry name" value="ClpA/B_CS1"/>
</dbReference>
<dbReference type="PANTHER" id="PTHR11638">
    <property type="entry name" value="ATP-DEPENDENT CLP PROTEASE"/>
    <property type="match status" value="1"/>
</dbReference>
<dbReference type="GO" id="GO:0034605">
    <property type="term" value="P:cellular response to heat"/>
    <property type="evidence" value="ECO:0007669"/>
    <property type="project" value="TreeGrafter"/>
</dbReference>
<dbReference type="PRINTS" id="PR00300">
    <property type="entry name" value="CLPPROTEASEA"/>
</dbReference>
<dbReference type="FunFam" id="1.10.1780.10:FF:000001">
    <property type="entry name" value="ATP-dependent Clp protease ATP-binding subunit"/>
    <property type="match status" value="1"/>
</dbReference>
<evidence type="ECO:0000256" key="2">
    <source>
        <dbReference type="ARBA" id="ARBA00022741"/>
    </source>
</evidence>
<dbReference type="FunFam" id="3.40.50.300:FF:000010">
    <property type="entry name" value="Chaperone clpB 1, putative"/>
    <property type="match status" value="1"/>
</dbReference>
<dbReference type="PROSITE" id="PS00871">
    <property type="entry name" value="CLPAB_2"/>
    <property type="match status" value="1"/>
</dbReference>
<dbReference type="GO" id="GO:0005737">
    <property type="term" value="C:cytoplasm"/>
    <property type="evidence" value="ECO:0007669"/>
    <property type="project" value="TreeGrafter"/>
</dbReference>
<sequence length="825" mass="91887">MMFGRFTQRAQKVLALSQEEAMRLNHSNLGTEHILLGLVREGEGIAAKALYELGISPEKVQQEVEELIGQGEKTVTTIQYTPRAKKVIELSMDEARKLGHSYVGTEHILLGLIREGEGVAARVLSNLGVSLNKARQQVLQLLGGGDNGTAGRQTNTQATPTLDSLARDLTVIAREDNLDPVIGRAKEIQRVIEVLSRRTKNNPVLIGEPGVGKTAIAEGLAQQIVRNEVPETLRGKRVMTLDMGTVVAGTKYRGEFEDRLKKVMDEIRQAGNVVLFIDELHTLIGAGGAEGAIDASNILKPPLARGELQCIGATTLDEYRKYIEKDAALERRFQPIKVGEPTIDESIQILNGLRDRYEAHHRVAITDEALEAAVRLSDRYISDRFLPDKAIDVIDEAGSKVRLKAYTTPSNLKDLEVELSELKKEKDAAVQGQEFEKAAAFRDKEKKIRQQLEEKKLNWKEKQGRDNSQVTEDIVAEVVSSWTGIPVTKIAETETDKLLNMEKVLHQRVIGQDEAVKAVALAVRRARAGLKDPKRPIGSFIFLGPTGVGKTELAKALAESMFGDESAMIRVDMSEYMEKFSTARLVGSPPGYVGYEEGGQLTEKIRQNPYSVVLLDEIEKAHPDVFNMLLQVLDDGRLTDSKGRVVDFRNTVIIMTSNIGAQEMKEDKSVGFNVTDLTQDYKAMEHRVMQELKRAFRPEFINRIDETIVFHSLTEKELKQIVTLLTSQLTKRLAERDIHVKLTEGAKAKIAKEGYDPEYGARPLKRAIQKSIEDRLSEELLRKNIEPGDIVEIGVKDGELEVRKKDKVANSVKKTNQKSKTKAKS</sequence>
<keyword evidence="10" id="KW-0645">Protease</keyword>
<comment type="similarity">
    <text evidence="6">Belongs to the ClpA/ClpB family.</text>
</comment>
<dbReference type="InterPro" id="IPR003959">
    <property type="entry name" value="ATPase_AAA_core"/>
</dbReference>
<dbReference type="SUPFAM" id="SSF81923">
    <property type="entry name" value="Double Clp-N motif"/>
    <property type="match status" value="1"/>
</dbReference>
<dbReference type="AlphaFoldDB" id="A0A3D8TKB1"/>
<dbReference type="SMART" id="SM01086">
    <property type="entry name" value="ClpB_D2-small"/>
    <property type="match status" value="1"/>
</dbReference>
<dbReference type="Gene3D" id="3.40.50.300">
    <property type="entry name" value="P-loop containing nucleotide triphosphate hydrolases"/>
    <property type="match status" value="2"/>
</dbReference>
<name>A0A3D8TKB1_9LIST</name>
<dbReference type="Pfam" id="PF07724">
    <property type="entry name" value="AAA_2"/>
    <property type="match status" value="1"/>
</dbReference>
<dbReference type="InterPro" id="IPR003593">
    <property type="entry name" value="AAA+_ATPase"/>
</dbReference>
<dbReference type="Pfam" id="PF17871">
    <property type="entry name" value="AAA_lid_9"/>
    <property type="match status" value="1"/>
</dbReference>
<dbReference type="InterPro" id="IPR041546">
    <property type="entry name" value="ClpA/ClpB_AAA_lid"/>
</dbReference>
<evidence type="ECO:0000256" key="6">
    <source>
        <dbReference type="RuleBase" id="RU004432"/>
    </source>
</evidence>
<evidence type="ECO:0000313" key="11">
    <source>
        <dbReference type="Proteomes" id="UP000257055"/>
    </source>
</evidence>
<dbReference type="InterPro" id="IPR027417">
    <property type="entry name" value="P-loop_NTPase"/>
</dbReference>
<dbReference type="PANTHER" id="PTHR11638:SF18">
    <property type="entry name" value="HEAT SHOCK PROTEIN 104"/>
    <property type="match status" value="1"/>
</dbReference>
<evidence type="ECO:0000256" key="4">
    <source>
        <dbReference type="ARBA" id="ARBA00023186"/>
    </source>
</evidence>
<dbReference type="GO" id="GO:0008233">
    <property type="term" value="F:peptidase activity"/>
    <property type="evidence" value="ECO:0007669"/>
    <property type="project" value="UniProtKB-KW"/>
</dbReference>
<keyword evidence="10" id="KW-0378">Hydrolase</keyword>
<evidence type="ECO:0000313" key="10">
    <source>
        <dbReference type="EMBL" id="RDW99080.1"/>
    </source>
</evidence>
<proteinExistence type="inferred from homology"/>
<comment type="caution">
    <text evidence="10">The sequence shown here is derived from an EMBL/GenBank/DDBJ whole genome shotgun (WGS) entry which is preliminary data.</text>
</comment>
<feature type="domain" description="UVR" evidence="8">
    <location>
        <begin position="416"/>
        <end position="451"/>
    </location>
</feature>
<accession>A0A3D8TKB1</accession>
<feature type="coiled-coil region" evidence="7">
    <location>
        <begin position="412"/>
        <end position="462"/>
    </location>
</feature>
<dbReference type="FunFam" id="3.40.50.300:FF:000025">
    <property type="entry name" value="ATP-dependent Clp protease subunit"/>
    <property type="match status" value="1"/>
</dbReference>
<dbReference type="EMBL" id="LARY01000005">
    <property type="protein sequence ID" value="RDW99080.1"/>
    <property type="molecule type" value="Genomic_DNA"/>
</dbReference>
<dbReference type="InterPro" id="IPR050130">
    <property type="entry name" value="ClpA_ClpB"/>
</dbReference>
<keyword evidence="3 6" id="KW-0067">ATP-binding</keyword>
<keyword evidence="2 6" id="KW-0547">Nucleotide-binding</keyword>
<dbReference type="Gene3D" id="1.10.8.60">
    <property type="match status" value="2"/>
</dbReference>
<organism evidence="10 11">
    <name type="scientific">Listeria kieliensis</name>
    <dbReference type="NCBI Taxonomy" id="1621700"/>
    <lineage>
        <taxon>Bacteria</taxon>
        <taxon>Bacillati</taxon>
        <taxon>Bacillota</taxon>
        <taxon>Bacilli</taxon>
        <taxon>Bacillales</taxon>
        <taxon>Listeriaceae</taxon>
        <taxon>Listeria</taxon>
    </lineage>
</organism>
<dbReference type="InterPro" id="IPR028299">
    <property type="entry name" value="ClpA/B_CS2"/>
</dbReference>
<dbReference type="FunFam" id="1.10.8.60:FF:000011">
    <property type="entry name" value="ATP-dependent Clp protease ATP-binding subunit"/>
    <property type="match status" value="1"/>
</dbReference>
<keyword evidence="7" id="KW-0175">Coiled coil</keyword>
<dbReference type="InterPro" id="IPR036628">
    <property type="entry name" value="Clp_N_dom_sf"/>
</dbReference>
<dbReference type="Gene3D" id="1.10.1780.10">
    <property type="entry name" value="Clp, N-terminal domain"/>
    <property type="match status" value="1"/>
</dbReference>
<dbReference type="PROSITE" id="PS00870">
    <property type="entry name" value="CLPAB_1"/>
    <property type="match status" value="1"/>
</dbReference>
<keyword evidence="4 6" id="KW-0143">Chaperone</keyword>
<evidence type="ECO:0000256" key="3">
    <source>
        <dbReference type="ARBA" id="ARBA00022840"/>
    </source>
</evidence>
<evidence type="ECO:0000256" key="5">
    <source>
        <dbReference type="PROSITE-ProRule" id="PRU01251"/>
    </source>
</evidence>
<evidence type="ECO:0000256" key="7">
    <source>
        <dbReference type="SAM" id="Coils"/>
    </source>
</evidence>